<evidence type="ECO:0000313" key="2">
    <source>
        <dbReference type="Proteomes" id="UP000831701"/>
    </source>
</evidence>
<dbReference type="Proteomes" id="UP000831701">
    <property type="component" value="Chromosome 15"/>
</dbReference>
<evidence type="ECO:0000313" key="1">
    <source>
        <dbReference type="EMBL" id="KAI3362345.1"/>
    </source>
</evidence>
<comment type="caution">
    <text evidence="1">The sequence shown here is derived from an EMBL/GenBank/DDBJ whole genome shotgun (WGS) entry which is preliminary data.</text>
</comment>
<name>A0ACB8W2Y3_9TELE</name>
<dbReference type="EMBL" id="CM041545">
    <property type="protein sequence ID" value="KAI3362345.1"/>
    <property type="molecule type" value="Genomic_DNA"/>
</dbReference>
<reference evidence="1" key="1">
    <citation type="submission" date="2022-04" db="EMBL/GenBank/DDBJ databases">
        <title>Jade perch genome.</title>
        <authorList>
            <person name="Chao B."/>
        </authorList>
    </citation>
    <scope>NUCLEOTIDE SEQUENCE</scope>
    <source>
        <strain evidence="1">CB-2022</strain>
    </source>
</reference>
<protein>
    <submittedName>
        <fullName evidence="1">Uncharacterized protein</fullName>
    </submittedName>
</protein>
<organism evidence="1 2">
    <name type="scientific">Scortum barcoo</name>
    <name type="common">barcoo grunter</name>
    <dbReference type="NCBI Taxonomy" id="214431"/>
    <lineage>
        <taxon>Eukaryota</taxon>
        <taxon>Metazoa</taxon>
        <taxon>Chordata</taxon>
        <taxon>Craniata</taxon>
        <taxon>Vertebrata</taxon>
        <taxon>Euteleostomi</taxon>
        <taxon>Actinopterygii</taxon>
        <taxon>Neopterygii</taxon>
        <taxon>Teleostei</taxon>
        <taxon>Neoteleostei</taxon>
        <taxon>Acanthomorphata</taxon>
        <taxon>Eupercaria</taxon>
        <taxon>Centrarchiformes</taxon>
        <taxon>Terapontoidei</taxon>
        <taxon>Terapontidae</taxon>
        <taxon>Scortum</taxon>
    </lineage>
</organism>
<accession>A0ACB8W2Y3</accession>
<sequence>MSKKGYTLTKKKRKVFFKRWFGPLSLQTSLQLSLCGMNWIDQSEKHVPQISSLLLDELKKAWKAIPGTYLKKLVERMPRICHAVVKARGGYFEESKKKSKSKQEKLKYLIIIVKMSSDKLLFI</sequence>
<keyword evidence="2" id="KW-1185">Reference proteome</keyword>
<gene>
    <name evidence="1" type="ORF">L3Q82_012237</name>
</gene>
<proteinExistence type="predicted"/>